<evidence type="ECO:0000313" key="3">
    <source>
        <dbReference type="Proteomes" id="UP001186944"/>
    </source>
</evidence>
<evidence type="ECO:0000313" key="2">
    <source>
        <dbReference type="EMBL" id="KAK3105388.1"/>
    </source>
</evidence>
<name>A0AA88YU13_PINIB</name>
<dbReference type="EMBL" id="VSWD01000004">
    <property type="protein sequence ID" value="KAK3105388.1"/>
    <property type="molecule type" value="Genomic_DNA"/>
</dbReference>
<comment type="caution">
    <text evidence="2">The sequence shown here is derived from an EMBL/GenBank/DDBJ whole genome shotgun (WGS) entry which is preliminary data.</text>
</comment>
<dbReference type="SUPFAM" id="SSF82171">
    <property type="entry name" value="DPP6 N-terminal domain-like"/>
    <property type="match status" value="1"/>
</dbReference>
<protein>
    <submittedName>
        <fullName evidence="2">Uncharacterized protein</fullName>
    </submittedName>
</protein>
<evidence type="ECO:0000256" key="1">
    <source>
        <dbReference type="SAM" id="MobiDB-lite"/>
    </source>
</evidence>
<reference evidence="2" key="1">
    <citation type="submission" date="2019-08" db="EMBL/GenBank/DDBJ databases">
        <title>The improved chromosome-level genome for the pearl oyster Pinctada fucata martensii using PacBio sequencing and Hi-C.</title>
        <authorList>
            <person name="Zheng Z."/>
        </authorList>
    </citation>
    <scope>NUCLEOTIDE SEQUENCE</scope>
    <source>
        <strain evidence="2">ZZ-2019</strain>
        <tissue evidence="2">Adductor muscle</tissue>
    </source>
</reference>
<gene>
    <name evidence="2" type="ORF">FSP39_024014</name>
</gene>
<sequence>MASKSKRFIDSPEEFELKRILQILTSVTLERCIFINSIISSCNGMKSQRFSSANVSLQEDVDLQQFRENGTGSLQHLILSCRDILMMDILRKVSDGGVKEIPGELDFIFLALLEFLKGDHQDIDSHKESMLRYRHQGALKSDVIKVTAVHLFSQLIPSCHVEVDDESSKSNLCPCSCGRKIQLSCTGIGSPLTWHGNTDIIVNQEIPVLVLEERLEEVDKRHLEKKTDIIIQESVKMANEGVSSVHSEGEKLAETESEEEEPSLRKVRKKIGKKRKISDIYDRNEEEGSDFNTAETSFGRMVKDGDESVDDRTVNRSSQDAIRRKEMIESVLTETVLGHLIAQTISNAFVQVNKNESLSGLMIPSMGINHVRQIKSHVKEKNVAWGWSYDNAMVVSNIDNDIVVSDLDNALVVGNLDNAMVVNNLDNAMVVSDLDNAMVVSNRDNVMVVSNLDNTMIVGNIDNAMVVSNLDNVMVVSNLDNVMIVSTGNLGNVMVVSNLDNAMVVNNLDNAMVVSNLDNAMVESNLDNTMVVSNLDMLWFNHDNAMVVCNLDNAMVVNNLDNAMVVSYLDNAMVVSNRDNTMVVSNLDNAMVVSNRDNATVVSNLDSVMVVSNHDNVMVVSNLDNAMAVSNLDNAMVVSNLDNAMVVSNLDNVMVVK</sequence>
<keyword evidence="3" id="KW-1185">Reference proteome</keyword>
<dbReference type="AlphaFoldDB" id="A0AA88YU13"/>
<organism evidence="2 3">
    <name type="scientific">Pinctada imbricata</name>
    <name type="common">Atlantic pearl-oyster</name>
    <name type="synonym">Pinctada martensii</name>
    <dbReference type="NCBI Taxonomy" id="66713"/>
    <lineage>
        <taxon>Eukaryota</taxon>
        <taxon>Metazoa</taxon>
        <taxon>Spiralia</taxon>
        <taxon>Lophotrochozoa</taxon>
        <taxon>Mollusca</taxon>
        <taxon>Bivalvia</taxon>
        <taxon>Autobranchia</taxon>
        <taxon>Pteriomorphia</taxon>
        <taxon>Pterioida</taxon>
        <taxon>Pterioidea</taxon>
        <taxon>Pteriidae</taxon>
        <taxon>Pinctada</taxon>
    </lineage>
</organism>
<accession>A0AA88YU13</accession>
<proteinExistence type="predicted"/>
<dbReference type="Proteomes" id="UP001186944">
    <property type="component" value="Unassembled WGS sequence"/>
</dbReference>
<feature type="region of interest" description="Disordered" evidence="1">
    <location>
        <begin position="244"/>
        <end position="264"/>
    </location>
</feature>